<sequence length="126" mass="15069">MEKFIMEAIDKHGFPIVMCLLIGYIAYKIVTDRIKKQDERIDKMENRNQEDRQCFLDEITALKLENKEDKHMFKDAMNLFRESVNEFKSFNKEINSKVDSIQDDVKITKDDITEIKQIIEYKAKEK</sequence>
<feature type="transmembrane region" description="Helical" evidence="2">
    <location>
        <begin position="12"/>
        <end position="30"/>
    </location>
</feature>
<organism evidence="3 4">
    <name type="scientific">Clostridium perfringens</name>
    <dbReference type="NCBI Taxonomy" id="1502"/>
    <lineage>
        <taxon>Bacteria</taxon>
        <taxon>Bacillati</taxon>
        <taxon>Bacillota</taxon>
        <taxon>Clostridia</taxon>
        <taxon>Eubacteriales</taxon>
        <taxon>Clostridiaceae</taxon>
        <taxon>Clostridium</taxon>
    </lineage>
</organism>
<dbReference type="RefSeq" id="WP_164800942.1">
    <property type="nucleotide sequence ID" value="NZ_JAALLZ010000006.1"/>
</dbReference>
<dbReference type="Proteomes" id="UP000481454">
    <property type="component" value="Unassembled WGS sequence"/>
</dbReference>
<keyword evidence="2" id="KW-1133">Transmembrane helix</keyword>
<protein>
    <submittedName>
        <fullName evidence="3">Uncharacterized protein</fullName>
    </submittedName>
</protein>
<comment type="caution">
    <text evidence="3">The sequence shown here is derived from an EMBL/GenBank/DDBJ whole genome shotgun (WGS) entry which is preliminary data.</text>
</comment>
<evidence type="ECO:0000313" key="3">
    <source>
        <dbReference type="EMBL" id="NGU30997.1"/>
    </source>
</evidence>
<evidence type="ECO:0000256" key="1">
    <source>
        <dbReference type="SAM" id="Coils"/>
    </source>
</evidence>
<feature type="coiled-coil region" evidence="1">
    <location>
        <begin position="27"/>
        <end position="54"/>
    </location>
</feature>
<proteinExistence type="predicted"/>
<keyword evidence="1" id="KW-0175">Coiled coil</keyword>
<dbReference type="EMBL" id="JAALLZ010000006">
    <property type="protein sequence ID" value="NGU30997.1"/>
    <property type="molecule type" value="Genomic_DNA"/>
</dbReference>
<keyword evidence="2" id="KW-0812">Transmembrane</keyword>
<gene>
    <name evidence="3" type="ORF">G6Z34_12975</name>
</gene>
<accession>A0AAP7BWM2</accession>
<dbReference type="AlphaFoldDB" id="A0AAP7BWM2"/>
<evidence type="ECO:0000256" key="2">
    <source>
        <dbReference type="SAM" id="Phobius"/>
    </source>
</evidence>
<evidence type="ECO:0000313" key="4">
    <source>
        <dbReference type="Proteomes" id="UP000481454"/>
    </source>
</evidence>
<keyword evidence="2" id="KW-0472">Membrane</keyword>
<name>A0AAP7BWM2_CLOPF</name>
<reference evidence="3 4" key="1">
    <citation type="submission" date="2020-02" db="EMBL/GenBank/DDBJ databases">
        <title>Genomic Insights into the Phylogeny and Genetic Plasticity of the Human and Animal Enteric Pathogen Clostridium perfringens.</title>
        <authorList>
            <person name="Feng Y."/>
            <person name="Hu Y."/>
        </authorList>
    </citation>
    <scope>NUCLEOTIDE SEQUENCE [LARGE SCALE GENOMIC DNA]</scope>
    <source>
        <strain evidence="3 4">CP-40</strain>
    </source>
</reference>